<sequence>MNGRGRKEAAGGRQKGEVRRWEKGAGQGREGEIEKKPREYEQVDLPDDKDEAPTPKHPMQKHKANKHIKRRIRDKERQRTTQKHQIQRTTHKPTRPMGNQCRLRTVICHGNSRRCGYPGLRAYNPPAFPITQKVSKNVELWCKTTSSLSDDHTQTRPQNAGAQATQMNM</sequence>
<keyword evidence="3" id="KW-1185">Reference proteome</keyword>
<feature type="region of interest" description="Disordered" evidence="1">
    <location>
        <begin position="1"/>
        <end position="98"/>
    </location>
</feature>
<feature type="compositionally biased region" description="Basic and acidic residues" evidence="1">
    <location>
        <begin position="1"/>
        <end position="41"/>
    </location>
</feature>
<dbReference type="EMBL" id="VSWD01000002">
    <property type="protein sequence ID" value="KAK3107330.1"/>
    <property type="molecule type" value="Genomic_DNA"/>
</dbReference>
<dbReference type="AlphaFoldDB" id="A0AA88YKG1"/>
<dbReference type="Proteomes" id="UP001186944">
    <property type="component" value="Unassembled WGS sequence"/>
</dbReference>
<feature type="compositionally biased region" description="Polar residues" evidence="1">
    <location>
        <begin position="155"/>
        <end position="169"/>
    </location>
</feature>
<name>A0AA88YKG1_PINIB</name>
<evidence type="ECO:0000313" key="2">
    <source>
        <dbReference type="EMBL" id="KAK3107330.1"/>
    </source>
</evidence>
<evidence type="ECO:0000256" key="1">
    <source>
        <dbReference type="SAM" id="MobiDB-lite"/>
    </source>
</evidence>
<accession>A0AA88YKG1</accession>
<reference evidence="2" key="1">
    <citation type="submission" date="2019-08" db="EMBL/GenBank/DDBJ databases">
        <title>The improved chromosome-level genome for the pearl oyster Pinctada fucata martensii using PacBio sequencing and Hi-C.</title>
        <authorList>
            <person name="Zheng Z."/>
        </authorList>
    </citation>
    <scope>NUCLEOTIDE SEQUENCE</scope>
    <source>
        <strain evidence="2">ZZ-2019</strain>
        <tissue evidence="2">Adductor muscle</tissue>
    </source>
</reference>
<evidence type="ECO:0000313" key="3">
    <source>
        <dbReference type="Proteomes" id="UP001186944"/>
    </source>
</evidence>
<protein>
    <submittedName>
        <fullName evidence="2">Uncharacterized protein</fullName>
    </submittedName>
</protein>
<feature type="region of interest" description="Disordered" evidence="1">
    <location>
        <begin position="148"/>
        <end position="169"/>
    </location>
</feature>
<comment type="caution">
    <text evidence="2">The sequence shown here is derived from an EMBL/GenBank/DDBJ whole genome shotgun (WGS) entry which is preliminary data.</text>
</comment>
<proteinExistence type="predicted"/>
<feature type="compositionally biased region" description="Basic residues" evidence="1">
    <location>
        <begin position="80"/>
        <end position="94"/>
    </location>
</feature>
<gene>
    <name evidence="2" type="ORF">FSP39_012001</name>
</gene>
<organism evidence="2 3">
    <name type="scientific">Pinctada imbricata</name>
    <name type="common">Atlantic pearl-oyster</name>
    <name type="synonym">Pinctada martensii</name>
    <dbReference type="NCBI Taxonomy" id="66713"/>
    <lineage>
        <taxon>Eukaryota</taxon>
        <taxon>Metazoa</taxon>
        <taxon>Spiralia</taxon>
        <taxon>Lophotrochozoa</taxon>
        <taxon>Mollusca</taxon>
        <taxon>Bivalvia</taxon>
        <taxon>Autobranchia</taxon>
        <taxon>Pteriomorphia</taxon>
        <taxon>Pterioida</taxon>
        <taxon>Pterioidea</taxon>
        <taxon>Pteriidae</taxon>
        <taxon>Pinctada</taxon>
    </lineage>
</organism>
<feature type="compositionally biased region" description="Basic residues" evidence="1">
    <location>
        <begin position="58"/>
        <end position="72"/>
    </location>
</feature>